<reference evidence="3 4" key="1">
    <citation type="journal article" date="2020" name="Nat. Food">
        <title>A phased Vanilla planifolia genome enables genetic improvement of flavour and production.</title>
        <authorList>
            <person name="Hasing T."/>
            <person name="Tang H."/>
            <person name="Brym M."/>
            <person name="Khazi F."/>
            <person name="Huang T."/>
            <person name="Chambers A.H."/>
        </authorList>
    </citation>
    <scope>NUCLEOTIDE SEQUENCE [LARGE SCALE GENOMIC DNA]</scope>
    <source>
        <tissue evidence="3">Leaf</tissue>
    </source>
</reference>
<dbReference type="EMBL" id="JADCNM010000010">
    <property type="protein sequence ID" value="KAG0466048.1"/>
    <property type="molecule type" value="Genomic_DNA"/>
</dbReference>
<proteinExistence type="predicted"/>
<gene>
    <name evidence="1" type="ORF">HPP92_020212</name>
    <name evidence="2" type="ORF">HPP92_020214</name>
    <name evidence="3" type="ORF">HPP92_020216</name>
</gene>
<evidence type="ECO:0000313" key="3">
    <source>
        <dbReference type="EMBL" id="KAG0466052.1"/>
    </source>
</evidence>
<dbReference type="AlphaFoldDB" id="A0A835QB80"/>
<organism evidence="3 4">
    <name type="scientific">Vanilla planifolia</name>
    <name type="common">Vanilla</name>
    <dbReference type="NCBI Taxonomy" id="51239"/>
    <lineage>
        <taxon>Eukaryota</taxon>
        <taxon>Viridiplantae</taxon>
        <taxon>Streptophyta</taxon>
        <taxon>Embryophyta</taxon>
        <taxon>Tracheophyta</taxon>
        <taxon>Spermatophyta</taxon>
        <taxon>Magnoliopsida</taxon>
        <taxon>Liliopsida</taxon>
        <taxon>Asparagales</taxon>
        <taxon>Orchidaceae</taxon>
        <taxon>Vanilloideae</taxon>
        <taxon>Vanilleae</taxon>
        <taxon>Vanilla</taxon>
    </lineage>
</organism>
<comment type="caution">
    <text evidence="3">The sequence shown here is derived from an EMBL/GenBank/DDBJ whole genome shotgun (WGS) entry which is preliminary data.</text>
</comment>
<evidence type="ECO:0000313" key="2">
    <source>
        <dbReference type="EMBL" id="KAG0466050.1"/>
    </source>
</evidence>
<accession>A0A835QB80</accession>
<evidence type="ECO:0000313" key="1">
    <source>
        <dbReference type="EMBL" id="KAG0466048.1"/>
    </source>
</evidence>
<protein>
    <submittedName>
        <fullName evidence="3">Uncharacterized protein</fullName>
    </submittedName>
</protein>
<dbReference type="EMBL" id="JADCNM010000010">
    <property type="protein sequence ID" value="KAG0466052.1"/>
    <property type="molecule type" value="Genomic_DNA"/>
</dbReference>
<name>A0A835QB80_VANPL</name>
<dbReference type="EMBL" id="JADCNM010000010">
    <property type="protein sequence ID" value="KAG0466050.1"/>
    <property type="molecule type" value="Genomic_DNA"/>
</dbReference>
<sequence length="52" mass="5838">MEASERWVEMGCGMELVGGELIEVFRTSGYGNNNDIIVRVEDGRLFHKGCCE</sequence>
<dbReference type="Proteomes" id="UP000639772">
    <property type="component" value="Chromosome 10"/>
</dbReference>
<evidence type="ECO:0000313" key="4">
    <source>
        <dbReference type="Proteomes" id="UP000639772"/>
    </source>
</evidence>